<comment type="caution">
    <text evidence="8">The sequence shown here is derived from an EMBL/GenBank/DDBJ whole genome shotgun (WGS) entry which is preliminary data.</text>
</comment>
<reference evidence="8" key="1">
    <citation type="submission" date="2021-02" db="EMBL/GenBank/DDBJ databases">
        <authorList>
            <person name="Nowell W R."/>
        </authorList>
    </citation>
    <scope>NUCLEOTIDE SEQUENCE</scope>
</reference>
<dbReference type="GO" id="GO:0000030">
    <property type="term" value="F:mannosyltransferase activity"/>
    <property type="evidence" value="ECO:0007669"/>
    <property type="project" value="TreeGrafter"/>
</dbReference>
<proteinExistence type="inferred from homology"/>
<evidence type="ECO:0000313" key="10">
    <source>
        <dbReference type="Proteomes" id="UP000663889"/>
    </source>
</evidence>
<protein>
    <submittedName>
        <fullName evidence="8">Uncharacterized protein</fullName>
    </submittedName>
</protein>
<dbReference type="PANTHER" id="PTHR31488">
    <property type="entry name" value="DPY-19-LIKE 1, LIKE (H. SAPIENS)"/>
    <property type="match status" value="1"/>
</dbReference>
<dbReference type="Proteomes" id="UP000663874">
    <property type="component" value="Unassembled WGS sequence"/>
</dbReference>
<dbReference type="GO" id="GO:0005637">
    <property type="term" value="C:nuclear inner membrane"/>
    <property type="evidence" value="ECO:0007669"/>
    <property type="project" value="TreeGrafter"/>
</dbReference>
<sequence>MFKNYPSDSTRAAFASQFCAELYCTMANLKLSTGRRIIVHSHYEHRKIRHRTKLVYRMFSRNSLRYIHLILK</sequence>
<name>A0A815BSP0_9BILA</name>
<evidence type="ECO:0000313" key="8">
    <source>
        <dbReference type="EMBL" id="CAF1274608.1"/>
    </source>
</evidence>
<keyword evidence="6" id="KW-1133">Transmembrane helix</keyword>
<dbReference type="AlphaFoldDB" id="A0A815BSP0"/>
<keyword evidence="4" id="KW-0808">Transferase</keyword>
<keyword evidence="5" id="KW-0812">Transmembrane</keyword>
<accession>A0A815BSP0</accession>
<evidence type="ECO:0000256" key="6">
    <source>
        <dbReference type="ARBA" id="ARBA00022989"/>
    </source>
</evidence>
<dbReference type="Pfam" id="PF10034">
    <property type="entry name" value="Dpy19"/>
    <property type="match status" value="1"/>
</dbReference>
<organism evidence="8 10">
    <name type="scientific">Rotaria sordida</name>
    <dbReference type="NCBI Taxonomy" id="392033"/>
    <lineage>
        <taxon>Eukaryota</taxon>
        <taxon>Metazoa</taxon>
        <taxon>Spiralia</taxon>
        <taxon>Gnathifera</taxon>
        <taxon>Rotifera</taxon>
        <taxon>Eurotatoria</taxon>
        <taxon>Bdelloidea</taxon>
        <taxon>Philodinida</taxon>
        <taxon>Philodinidae</taxon>
        <taxon>Rotaria</taxon>
    </lineage>
</organism>
<evidence type="ECO:0000256" key="1">
    <source>
        <dbReference type="ARBA" id="ARBA00004141"/>
    </source>
</evidence>
<evidence type="ECO:0000256" key="4">
    <source>
        <dbReference type="ARBA" id="ARBA00022679"/>
    </source>
</evidence>
<dbReference type="EMBL" id="CAJOBE010001317">
    <property type="protein sequence ID" value="CAF3733383.1"/>
    <property type="molecule type" value="Genomic_DNA"/>
</dbReference>
<evidence type="ECO:0000256" key="5">
    <source>
        <dbReference type="ARBA" id="ARBA00022692"/>
    </source>
</evidence>
<dbReference type="Proteomes" id="UP000663889">
    <property type="component" value="Unassembled WGS sequence"/>
</dbReference>
<dbReference type="EMBL" id="CAJNOU010001960">
    <property type="protein sequence ID" value="CAF1274608.1"/>
    <property type="molecule type" value="Genomic_DNA"/>
</dbReference>
<gene>
    <name evidence="9" type="ORF">FNK824_LOCUS11236</name>
    <name evidence="8" type="ORF">SEV965_LOCUS24932</name>
</gene>
<evidence type="ECO:0000256" key="3">
    <source>
        <dbReference type="ARBA" id="ARBA00022676"/>
    </source>
</evidence>
<evidence type="ECO:0000256" key="2">
    <source>
        <dbReference type="ARBA" id="ARBA00008744"/>
    </source>
</evidence>
<dbReference type="InterPro" id="IPR018732">
    <property type="entry name" value="Dpy-19/Dpy-19-like"/>
</dbReference>
<evidence type="ECO:0000313" key="9">
    <source>
        <dbReference type="EMBL" id="CAF3733383.1"/>
    </source>
</evidence>
<keyword evidence="3" id="KW-0328">Glycosyltransferase</keyword>
<evidence type="ECO:0000256" key="7">
    <source>
        <dbReference type="ARBA" id="ARBA00023136"/>
    </source>
</evidence>
<dbReference type="PANTHER" id="PTHR31488:SF1">
    <property type="entry name" value="C-MANNOSYLTRANSFERASE DPY19L1"/>
    <property type="match status" value="1"/>
</dbReference>
<comment type="subcellular location">
    <subcellularLocation>
        <location evidence="1">Membrane</location>
        <topology evidence="1">Multi-pass membrane protein</topology>
    </subcellularLocation>
</comment>
<keyword evidence="7" id="KW-0472">Membrane</keyword>
<comment type="similarity">
    <text evidence="2">Belongs to the dpy-19 family.</text>
</comment>